<keyword evidence="10" id="KW-1185">Reference proteome</keyword>
<dbReference type="InterPro" id="IPR014718">
    <property type="entry name" value="GH-type_carb-bd"/>
</dbReference>
<dbReference type="InterPro" id="IPR013780">
    <property type="entry name" value="Glyco_hydro_b"/>
</dbReference>
<evidence type="ECO:0000313" key="9">
    <source>
        <dbReference type="EMBL" id="MDQ1151590.1"/>
    </source>
</evidence>
<evidence type="ECO:0000256" key="1">
    <source>
        <dbReference type="ARBA" id="ARBA00001913"/>
    </source>
</evidence>
<protein>
    <recommendedName>
        <fullName evidence="11">Glycosyl-hydrolase 97 C-terminal, oligomerisation</fullName>
    </recommendedName>
</protein>
<evidence type="ECO:0000313" key="10">
    <source>
        <dbReference type="Proteomes" id="UP001244640"/>
    </source>
</evidence>
<dbReference type="Gene3D" id="2.60.40.1180">
    <property type="entry name" value="Golgi alpha-mannosidase II"/>
    <property type="match status" value="1"/>
</dbReference>
<evidence type="ECO:0000259" key="7">
    <source>
        <dbReference type="Pfam" id="PF14508"/>
    </source>
</evidence>
<feature type="domain" description="Glycosyl-hydrolase 97 catalytic" evidence="6">
    <location>
        <begin position="396"/>
        <end position="547"/>
    </location>
</feature>
<comment type="caution">
    <text evidence="9">The sequence shown here is derived from an EMBL/GenBank/DDBJ whole genome shotgun (WGS) entry which is preliminary data.</text>
</comment>
<dbReference type="Proteomes" id="UP001244640">
    <property type="component" value="Unassembled WGS sequence"/>
</dbReference>
<feature type="domain" description="Glycosyl-hydrolase 97 C-terminal oligomerisation" evidence="8">
    <location>
        <begin position="647"/>
        <end position="732"/>
    </location>
</feature>
<sequence>MSLLLYNYNAFLFFITCHRIRKSHYYHISIHNNDLSVVVVQVSMKRNYSIISVGCTFINKKLIFSIITDLQFNKSMFNNIYRHLFRRSTMKRYILLCVVSLTSTVALAQQTSVSSPDGALTVKVNLRNGNLFYEVELGGKTMLEASPLGLQSSTINLIDSLRPIAEKRSEISTNYNELKIKRSQVTYQANELHYRLENPSKQQIEVTFRVSNNNIAFRYYVPQMGEPANFALIKEESGFKFPIFTTTFLTAQAPPMIGWMKTKPSYEEGYQTDQRLGLPSKYGVGFTFPALFHVGDRGWVLVSETGVSSAYCGSKLSEGTKDGLYKIAFPADGENNGIGRAAPTISLPGYTPWRTLTVGSNLKPIVETTIPFDVVEPQYKPSKQYEFGRATWSWLEWQDGSINFEDQKKFIDLSSAMGYEFVLIDNWWDTKIGPAKIKQLVAYGKERGVGICLWYNSNGYWNDAPQTPKNKMNTSIARKAEMQWMQQIGIKGIKVDFFGGDKQETLKLYEDILSDANDYGLTVIFHGCTLPRGWERMYPNFAGSEAVLASENLIFTQQANDMEAFNATLHPFIRNSVAAMDFGPVLLNKRHNRENNGGTIRKTTETFQIATAVLFQNPVQNFGLTPNNLQDMPIHVIDFMKQVPTLWDETTFIDGYPGKYVVLARRKADTWYVAAINAAGKEKTISVTLPMLSTDTVQLIEDNTARASEQKQIQLSKAKTIKLTLQPEGAAVLIGK</sequence>
<evidence type="ECO:0000256" key="5">
    <source>
        <dbReference type="ARBA" id="ARBA00023295"/>
    </source>
</evidence>
<accession>A0ABU0U9Q6</accession>
<dbReference type="InterPro" id="IPR029486">
    <property type="entry name" value="GH97_N"/>
</dbReference>
<dbReference type="Pfam" id="PF10566">
    <property type="entry name" value="Glyco_hydro_97"/>
    <property type="match status" value="1"/>
</dbReference>
<name>A0ABU0U9Q6_9SPHI</name>
<dbReference type="InterPro" id="IPR017853">
    <property type="entry name" value="GH"/>
</dbReference>
<evidence type="ECO:0008006" key="11">
    <source>
        <dbReference type="Google" id="ProtNLM"/>
    </source>
</evidence>
<evidence type="ECO:0000256" key="3">
    <source>
        <dbReference type="ARBA" id="ARBA00022801"/>
    </source>
</evidence>
<dbReference type="InterPro" id="IPR019563">
    <property type="entry name" value="GH97_catalytic"/>
</dbReference>
<dbReference type="Gene3D" id="2.70.98.10">
    <property type="match status" value="1"/>
</dbReference>
<dbReference type="InterPro" id="IPR052720">
    <property type="entry name" value="Glycosyl_hydrolase_97"/>
</dbReference>
<dbReference type="InterPro" id="IPR013785">
    <property type="entry name" value="Aldolase_TIM"/>
</dbReference>
<evidence type="ECO:0000259" key="6">
    <source>
        <dbReference type="Pfam" id="PF10566"/>
    </source>
</evidence>
<gene>
    <name evidence="9" type="ORF">QE382_003574</name>
</gene>
<dbReference type="PANTHER" id="PTHR35803:SF2">
    <property type="entry name" value="RETAINING ALPHA-GALACTOSIDASE"/>
    <property type="match status" value="1"/>
</dbReference>
<dbReference type="SUPFAM" id="SSF51445">
    <property type="entry name" value="(Trans)glycosidases"/>
    <property type="match status" value="1"/>
</dbReference>
<dbReference type="Gene3D" id="3.20.20.70">
    <property type="entry name" value="Aldolase class I"/>
    <property type="match status" value="1"/>
</dbReference>
<dbReference type="Pfam" id="PF14508">
    <property type="entry name" value="GH97_N"/>
    <property type="match status" value="1"/>
</dbReference>
<evidence type="ECO:0000256" key="2">
    <source>
        <dbReference type="ARBA" id="ARBA00011245"/>
    </source>
</evidence>
<dbReference type="EMBL" id="JAUTBA010000001">
    <property type="protein sequence ID" value="MDQ1151590.1"/>
    <property type="molecule type" value="Genomic_DNA"/>
</dbReference>
<evidence type="ECO:0000259" key="8">
    <source>
        <dbReference type="Pfam" id="PF14509"/>
    </source>
</evidence>
<comment type="subunit">
    <text evidence="2">Monomer.</text>
</comment>
<dbReference type="InterPro" id="IPR029483">
    <property type="entry name" value="GH97_C"/>
</dbReference>
<keyword evidence="5" id="KW-0326">Glycosidase</keyword>
<reference evidence="9 10" key="1">
    <citation type="submission" date="2023-07" db="EMBL/GenBank/DDBJ databases">
        <title>Functional and genomic diversity of the sorghum phyllosphere microbiome.</title>
        <authorList>
            <person name="Shade A."/>
        </authorList>
    </citation>
    <scope>NUCLEOTIDE SEQUENCE [LARGE SCALE GENOMIC DNA]</scope>
    <source>
        <strain evidence="9 10">SORGH_AS_0892</strain>
    </source>
</reference>
<comment type="cofactor">
    <cofactor evidence="1">
        <name>Ca(2+)</name>
        <dbReference type="ChEBI" id="CHEBI:29108"/>
    </cofactor>
</comment>
<proteinExistence type="predicted"/>
<dbReference type="Pfam" id="PF14509">
    <property type="entry name" value="GH97_C"/>
    <property type="match status" value="1"/>
</dbReference>
<organism evidence="9 10">
    <name type="scientific">Sphingobacterium zeae</name>
    <dbReference type="NCBI Taxonomy" id="1776859"/>
    <lineage>
        <taxon>Bacteria</taxon>
        <taxon>Pseudomonadati</taxon>
        <taxon>Bacteroidota</taxon>
        <taxon>Sphingobacteriia</taxon>
        <taxon>Sphingobacteriales</taxon>
        <taxon>Sphingobacteriaceae</taxon>
        <taxon>Sphingobacterium</taxon>
    </lineage>
</organism>
<feature type="domain" description="Glycosyl-hydrolase 97 N-terminal" evidence="7">
    <location>
        <begin position="113"/>
        <end position="377"/>
    </location>
</feature>
<keyword evidence="4" id="KW-0106">Calcium</keyword>
<keyword evidence="3" id="KW-0378">Hydrolase</keyword>
<evidence type="ECO:0000256" key="4">
    <source>
        <dbReference type="ARBA" id="ARBA00022837"/>
    </source>
</evidence>
<dbReference type="PANTHER" id="PTHR35803">
    <property type="entry name" value="GLUCAN 1,4-ALPHA-GLUCOSIDASE SUSB-RELATED"/>
    <property type="match status" value="1"/>
</dbReference>